<proteinExistence type="predicted"/>
<dbReference type="Proteomes" id="UP000007129">
    <property type="component" value="Unassembled WGS sequence"/>
</dbReference>
<gene>
    <name evidence="1" type="ORF">MPH_02575</name>
</gene>
<dbReference type="InParanoid" id="K2STT0"/>
<sequence length="105" mass="12304">MDWHRISDLTYWSPHPDFPATGHIQKVPKRSIDRGNTKRISLPTGGKKKSYFDRSKHKVAWKVSGNAISPAEYIDPRKRKKGIFEIRTRMHTESRQQDEDSSNRQ</sequence>
<dbReference type="HOGENOM" id="CLU_2237100_0_0_1"/>
<dbReference type="EMBL" id="AHHD01000095">
    <property type="protein sequence ID" value="EKG20130.1"/>
    <property type="molecule type" value="Genomic_DNA"/>
</dbReference>
<organism evidence="1 2">
    <name type="scientific">Macrophomina phaseolina (strain MS6)</name>
    <name type="common">Charcoal rot fungus</name>
    <dbReference type="NCBI Taxonomy" id="1126212"/>
    <lineage>
        <taxon>Eukaryota</taxon>
        <taxon>Fungi</taxon>
        <taxon>Dikarya</taxon>
        <taxon>Ascomycota</taxon>
        <taxon>Pezizomycotina</taxon>
        <taxon>Dothideomycetes</taxon>
        <taxon>Dothideomycetes incertae sedis</taxon>
        <taxon>Botryosphaeriales</taxon>
        <taxon>Botryosphaeriaceae</taxon>
        <taxon>Macrophomina</taxon>
    </lineage>
</organism>
<reference evidence="1 2" key="1">
    <citation type="journal article" date="2012" name="BMC Genomics">
        <title>Tools to kill: Genome of one of the most destructive plant pathogenic fungi Macrophomina phaseolina.</title>
        <authorList>
            <person name="Islam M.S."/>
            <person name="Haque M.S."/>
            <person name="Islam M.M."/>
            <person name="Emdad E.M."/>
            <person name="Halim A."/>
            <person name="Hossen Q.M.M."/>
            <person name="Hossain M.Z."/>
            <person name="Ahmed B."/>
            <person name="Rahim S."/>
            <person name="Rahman M.S."/>
            <person name="Alam M.M."/>
            <person name="Hou S."/>
            <person name="Wan X."/>
            <person name="Saito J.A."/>
            <person name="Alam M."/>
        </authorList>
    </citation>
    <scope>NUCLEOTIDE SEQUENCE [LARGE SCALE GENOMIC DNA]</scope>
    <source>
        <strain evidence="1 2">MS6</strain>
    </source>
</reference>
<evidence type="ECO:0000313" key="2">
    <source>
        <dbReference type="Proteomes" id="UP000007129"/>
    </source>
</evidence>
<dbReference type="VEuPathDB" id="FungiDB:MPH_02575"/>
<evidence type="ECO:0000313" key="1">
    <source>
        <dbReference type="EMBL" id="EKG20130.1"/>
    </source>
</evidence>
<name>K2STT0_MACPH</name>
<accession>K2STT0</accession>
<comment type="caution">
    <text evidence="1">The sequence shown here is derived from an EMBL/GenBank/DDBJ whole genome shotgun (WGS) entry which is preliminary data.</text>
</comment>
<protein>
    <submittedName>
        <fullName evidence="1">Uncharacterized protein</fullName>
    </submittedName>
</protein>
<dbReference type="AlphaFoldDB" id="K2STT0"/>